<proteinExistence type="predicted"/>
<keyword evidence="4" id="KW-1185">Reference proteome</keyword>
<protein>
    <submittedName>
        <fullName evidence="3">Uncharacterized protein</fullName>
    </submittedName>
</protein>
<gene>
    <name evidence="3" type="ORF">P171DRAFT_447885</name>
</gene>
<evidence type="ECO:0000313" key="3">
    <source>
        <dbReference type="EMBL" id="KAF2439912.1"/>
    </source>
</evidence>
<evidence type="ECO:0000256" key="2">
    <source>
        <dbReference type="SAM" id="SignalP"/>
    </source>
</evidence>
<organism evidence="3 4">
    <name type="scientific">Karstenula rhodostoma CBS 690.94</name>
    <dbReference type="NCBI Taxonomy" id="1392251"/>
    <lineage>
        <taxon>Eukaryota</taxon>
        <taxon>Fungi</taxon>
        <taxon>Dikarya</taxon>
        <taxon>Ascomycota</taxon>
        <taxon>Pezizomycotina</taxon>
        <taxon>Dothideomycetes</taxon>
        <taxon>Pleosporomycetidae</taxon>
        <taxon>Pleosporales</taxon>
        <taxon>Massarineae</taxon>
        <taxon>Didymosphaeriaceae</taxon>
        <taxon>Karstenula</taxon>
    </lineage>
</organism>
<dbReference type="PANTHER" id="PTHR40640">
    <property type="entry name" value="ANCHORED GLYCOPROTEIN, PUTATIVE (AFU_ORTHOLOGUE AFUA_8G04860)-RELATED"/>
    <property type="match status" value="1"/>
</dbReference>
<sequence length="344" mass="34766">MRASTLTFLATAATAAAETQIPFFLPGMGSSGVGVAPDASIMAGDASTTVMALACPTGVDETECGWGNKDMIVSIVGKNTYALAYSFAGVRFDCTSKGAMTCTAQIAQEFTDAGLDDFTAGNDGTATGTTVYPSSEVVFQTARVTAGEEKLTAESGAVQTSASGTAKESGPKETGASSTLRTTGSVASTGAAPSATEADVTGTPTGSAAPVENTGAAARFGAAFVAIAGAAAVSLYDSGVISNPSVYSPIMNNPMSTISTTTDPSSSLDLVKLSAVTKCMTWGLRSLHGVDMDHHGLWGFATKSRPASDFESLLLEGTSKTGSVDNGIRNGCEKCQISGKFIRP</sequence>
<dbReference type="EMBL" id="MU001508">
    <property type="protein sequence ID" value="KAF2439912.1"/>
    <property type="molecule type" value="Genomic_DNA"/>
</dbReference>
<evidence type="ECO:0000313" key="4">
    <source>
        <dbReference type="Proteomes" id="UP000799764"/>
    </source>
</evidence>
<feature type="compositionally biased region" description="Polar residues" evidence="1">
    <location>
        <begin position="175"/>
        <end position="188"/>
    </location>
</feature>
<name>A0A9P4U8C8_9PLEO</name>
<dbReference type="OrthoDB" id="4991875at2759"/>
<feature type="region of interest" description="Disordered" evidence="1">
    <location>
        <begin position="149"/>
        <end position="207"/>
    </location>
</feature>
<feature type="signal peptide" evidence="2">
    <location>
        <begin position="1"/>
        <end position="17"/>
    </location>
</feature>
<comment type="caution">
    <text evidence="3">The sequence shown here is derived from an EMBL/GenBank/DDBJ whole genome shotgun (WGS) entry which is preliminary data.</text>
</comment>
<dbReference type="PANTHER" id="PTHR40640:SF1">
    <property type="entry name" value="ANCHORED GLYCOPROTEIN, PUTATIVE (AFU_ORTHOLOGUE AFUA_8G04860)-RELATED"/>
    <property type="match status" value="1"/>
</dbReference>
<feature type="compositionally biased region" description="Polar residues" evidence="1">
    <location>
        <begin position="157"/>
        <end position="166"/>
    </location>
</feature>
<evidence type="ECO:0000256" key="1">
    <source>
        <dbReference type="SAM" id="MobiDB-lite"/>
    </source>
</evidence>
<dbReference type="Proteomes" id="UP000799764">
    <property type="component" value="Unassembled WGS sequence"/>
</dbReference>
<keyword evidence="2" id="KW-0732">Signal</keyword>
<reference evidence="3" key="1">
    <citation type="journal article" date="2020" name="Stud. Mycol.">
        <title>101 Dothideomycetes genomes: a test case for predicting lifestyles and emergence of pathogens.</title>
        <authorList>
            <person name="Haridas S."/>
            <person name="Albert R."/>
            <person name="Binder M."/>
            <person name="Bloem J."/>
            <person name="Labutti K."/>
            <person name="Salamov A."/>
            <person name="Andreopoulos B."/>
            <person name="Baker S."/>
            <person name="Barry K."/>
            <person name="Bills G."/>
            <person name="Bluhm B."/>
            <person name="Cannon C."/>
            <person name="Castanera R."/>
            <person name="Culley D."/>
            <person name="Daum C."/>
            <person name="Ezra D."/>
            <person name="Gonzalez J."/>
            <person name="Henrissat B."/>
            <person name="Kuo A."/>
            <person name="Liang C."/>
            <person name="Lipzen A."/>
            <person name="Lutzoni F."/>
            <person name="Magnuson J."/>
            <person name="Mondo S."/>
            <person name="Nolan M."/>
            <person name="Ohm R."/>
            <person name="Pangilinan J."/>
            <person name="Park H.-J."/>
            <person name="Ramirez L."/>
            <person name="Alfaro M."/>
            <person name="Sun H."/>
            <person name="Tritt A."/>
            <person name="Yoshinaga Y."/>
            <person name="Zwiers L.-H."/>
            <person name="Turgeon B."/>
            <person name="Goodwin S."/>
            <person name="Spatafora J."/>
            <person name="Crous P."/>
            <person name="Grigoriev I."/>
        </authorList>
    </citation>
    <scope>NUCLEOTIDE SEQUENCE</scope>
    <source>
        <strain evidence="3">CBS 690.94</strain>
    </source>
</reference>
<dbReference type="AlphaFoldDB" id="A0A9P4U8C8"/>
<feature type="chain" id="PRO_5040358451" evidence="2">
    <location>
        <begin position="18"/>
        <end position="344"/>
    </location>
</feature>
<accession>A0A9P4U8C8</accession>